<accession>A0A0F9MXN4</accession>
<sequence length="216" mass="25167">MENCECGRENAGADGRCRLCRMGDYGRARRKYHFSDELRDELRRAYCHKKRELTAALDKLVRRTGWPRHAFKWEATRLRLTAMDHRRAWTPAEVEYLREYVGSLSLRRIAANLKRSVASVQARAEKLHLSRRPADGYSSHDLELAFGESNYKVRRWMERGLLGKVHRDGGCRVTDKNVSRFLLNHSAEYDLRRVDQEWYKGTLFARGGLIPGRGGK</sequence>
<proteinExistence type="predicted"/>
<reference evidence="1" key="1">
    <citation type="journal article" date="2015" name="Nature">
        <title>Complex archaea that bridge the gap between prokaryotes and eukaryotes.</title>
        <authorList>
            <person name="Spang A."/>
            <person name="Saw J.H."/>
            <person name="Jorgensen S.L."/>
            <person name="Zaremba-Niedzwiedzka K."/>
            <person name="Martijn J."/>
            <person name="Lind A.E."/>
            <person name="van Eijk R."/>
            <person name="Schleper C."/>
            <person name="Guy L."/>
            <person name="Ettema T.J."/>
        </authorList>
    </citation>
    <scope>NUCLEOTIDE SEQUENCE</scope>
</reference>
<dbReference type="EMBL" id="LAZR01008028">
    <property type="protein sequence ID" value="KKM81380.1"/>
    <property type="molecule type" value="Genomic_DNA"/>
</dbReference>
<gene>
    <name evidence="1" type="ORF">LCGC14_1330390</name>
</gene>
<evidence type="ECO:0000313" key="1">
    <source>
        <dbReference type="EMBL" id="KKM81380.1"/>
    </source>
</evidence>
<organism evidence="1">
    <name type="scientific">marine sediment metagenome</name>
    <dbReference type="NCBI Taxonomy" id="412755"/>
    <lineage>
        <taxon>unclassified sequences</taxon>
        <taxon>metagenomes</taxon>
        <taxon>ecological metagenomes</taxon>
    </lineage>
</organism>
<name>A0A0F9MXN4_9ZZZZ</name>
<protein>
    <submittedName>
        <fullName evidence="1">Uncharacterized protein</fullName>
    </submittedName>
</protein>
<comment type="caution">
    <text evidence="1">The sequence shown here is derived from an EMBL/GenBank/DDBJ whole genome shotgun (WGS) entry which is preliminary data.</text>
</comment>
<dbReference type="AlphaFoldDB" id="A0A0F9MXN4"/>